<name>A0AAN8PWL6_POLSC</name>
<dbReference type="EMBL" id="JAWJWE010000003">
    <property type="protein sequence ID" value="KAK6638887.1"/>
    <property type="molecule type" value="Genomic_DNA"/>
</dbReference>
<dbReference type="AlphaFoldDB" id="A0AAN8PWL6"/>
<protein>
    <recommendedName>
        <fullName evidence="1">Essential protein Yae1 N-terminal domain-containing protein</fullName>
    </recommendedName>
</protein>
<reference evidence="2 3" key="1">
    <citation type="submission" date="2023-10" db="EMBL/GenBank/DDBJ databases">
        <title>Genomes of two closely related lineages of the louse Polyplax serrata with different host specificities.</title>
        <authorList>
            <person name="Martinu J."/>
            <person name="Tarabai H."/>
            <person name="Stefka J."/>
            <person name="Hypsa V."/>
        </authorList>
    </citation>
    <scope>NUCLEOTIDE SEQUENCE [LARGE SCALE GENOMIC DNA]</scope>
    <source>
        <strain evidence="2">HR10_N</strain>
    </source>
</reference>
<dbReference type="Proteomes" id="UP001372834">
    <property type="component" value="Unassembled WGS sequence"/>
</dbReference>
<dbReference type="InterPro" id="IPR019191">
    <property type="entry name" value="Essential_protein_Yae1_N"/>
</dbReference>
<accession>A0AAN8PWL6</accession>
<evidence type="ECO:0000259" key="1">
    <source>
        <dbReference type="Pfam" id="PF09811"/>
    </source>
</evidence>
<sequence length="137" mass="15319">MSDGSDIEPYDCQIDSKYFGKLQDKVKLLGFQEGVSKGWETAIQEGFNAGYKLGFKFGQHMGVNKGILKCTKEVTTAVDKLQEAHLENIGDTCMLCMETNPSEDSSNLHSLDELMVKQEQYNDEILLNMAKLNSTNI</sequence>
<evidence type="ECO:0000313" key="3">
    <source>
        <dbReference type="Proteomes" id="UP001372834"/>
    </source>
</evidence>
<comment type="caution">
    <text evidence="2">The sequence shown here is derived from an EMBL/GenBank/DDBJ whole genome shotgun (WGS) entry which is preliminary data.</text>
</comment>
<feature type="domain" description="Essential protein Yae1 N-terminal" evidence="1">
    <location>
        <begin position="30"/>
        <end position="66"/>
    </location>
</feature>
<dbReference type="Pfam" id="PF09811">
    <property type="entry name" value="Yae1_N"/>
    <property type="match status" value="1"/>
</dbReference>
<evidence type="ECO:0000313" key="2">
    <source>
        <dbReference type="EMBL" id="KAK6638887.1"/>
    </source>
</evidence>
<gene>
    <name evidence="2" type="ORF">RUM43_007157</name>
</gene>
<organism evidence="2 3">
    <name type="scientific">Polyplax serrata</name>
    <name type="common">Common mouse louse</name>
    <dbReference type="NCBI Taxonomy" id="468196"/>
    <lineage>
        <taxon>Eukaryota</taxon>
        <taxon>Metazoa</taxon>
        <taxon>Ecdysozoa</taxon>
        <taxon>Arthropoda</taxon>
        <taxon>Hexapoda</taxon>
        <taxon>Insecta</taxon>
        <taxon>Pterygota</taxon>
        <taxon>Neoptera</taxon>
        <taxon>Paraneoptera</taxon>
        <taxon>Psocodea</taxon>
        <taxon>Troctomorpha</taxon>
        <taxon>Phthiraptera</taxon>
        <taxon>Anoplura</taxon>
        <taxon>Polyplacidae</taxon>
        <taxon>Polyplax</taxon>
    </lineage>
</organism>
<proteinExistence type="predicted"/>